<evidence type="ECO:0000256" key="7">
    <source>
        <dbReference type="RuleBase" id="RU004335"/>
    </source>
</evidence>
<evidence type="ECO:0000256" key="1">
    <source>
        <dbReference type="ARBA" id="ARBA00000382"/>
    </source>
</evidence>
<protein>
    <recommendedName>
        <fullName evidence="3">glucan endo-1,3-beta-D-glucosidase</fullName>
        <ecNumber evidence="3">3.2.1.39</ecNumber>
    </recommendedName>
</protein>
<keyword evidence="4 9" id="KW-0732">Signal</keyword>
<dbReference type="InterPro" id="IPR017853">
    <property type="entry name" value="GH"/>
</dbReference>
<dbReference type="InterPro" id="IPR000490">
    <property type="entry name" value="Glyco_hydro_17"/>
</dbReference>
<keyword evidence="6" id="KW-0326">Glycosidase</keyword>
<keyword evidence="5" id="KW-0378">Hydrolase</keyword>
<feature type="compositionally biased region" description="Gly residues" evidence="8">
    <location>
        <begin position="350"/>
        <end position="382"/>
    </location>
</feature>
<proteinExistence type="inferred from homology"/>
<dbReference type="GO" id="GO:0042973">
    <property type="term" value="F:glucan endo-1,3-beta-D-glucosidase activity"/>
    <property type="evidence" value="ECO:0007669"/>
    <property type="project" value="UniProtKB-EC"/>
</dbReference>
<evidence type="ECO:0000256" key="9">
    <source>
        <dbReference type="SAM" id="SignalP"/>
    </source>
</evidence>
<sequence length="430" mass="44794">MAAPPLLFLLLLLGISPAPSSSSLLGINYGLVANNLPPPEAVVPLVRSIGASRVKIYDADPTVLHAFSGTGVEFVVGLADECVARVCDPNEALTWVKANILPFASRTKISAVTVGNEVLTRNNTALAQKLLPAMQSIRSALAAVGLDKQVVVTTAHSFAILEKSYPPSAGTFRRDLAPYIRDILGFLAQTGAPFLINAYPYFAYKDDPKGISLEYVLFQPNAGVVDPASGLRYDNMLHAQVDAVHTAIKGLMGKDKEVEVRVSETGWPSCGDPDEAGATVENARKYNANLLQLVGQKKGTPLKPDSVLQVYVFALFNENQKPGPTSERNYGLFKPDGSPVYQLGVTVPNGNGGGSGSGGGSSSGGGSGSGTNGGGSGQGGGDSSTYSPGYYSISSATKVGLRPGCGAPAGFSLLLQQAAAWLLGRLFFSR</sequence>
<dbReference type="PANTHER" id="PTHR32227">
    <property type="entry name" value="GLUCAN ENDO-1,3-BETA-GLUCOSIDASE BG1-RELATED-RELATED"/>
    <property type="match status" value="1"/>
</dbReference>
<feature type="region of interest" description="Disordered" evidence="8">
    <location>
        <begin position="344"/>
        <end position="382"/>
    </location>
</feature>
<evidence type="ECO:0000256" key="6">
    <source>
        <dbReference type="ARBA" id="ARBA00023295"/>
    </source>
</evidence>
<dbReference type="FunFam" id="3.20.20.80:FF:000005">
    <property type="entry name" value="Glucan endo-1,3-beta-glucosidase 14"/>
    <property type="match status" value="1"/>
</dbReference>
<feature type="chain" id="PRO_5032312001" description="glucan endo-1,3-beta-D-glucosidase" evidence="9">
    <location>
        <begin position="23"/>
        <end position="430"/>
    </location>
</feature>
<dbReference type="EC" id="3.2.1.39" evidence="3"/>
<dbReference type="SUPFAM" id="SSF51445">
    <property type="entry name" value="(Trans)glycosidases"/>
    <property type="match status" value="1"/>
</dbReference>
<evidence type="ECO:0000256" key="8">
    <source>
        <dbReference type="SAM" id="MobiDB-lite"/>
    </source>
</evidence>
<evidence type="ECO:0000256" key="2">
    <source>
        <dbReference type="ARBA" id="ARBA00008773"/>
    </source>
</evidence>
<keyword evidence="11" id="KW-1185">Reference proteome</keyword>
<dbReference type="Pfam" id="PF00332">
    <property type="entry name" value="Glyco_hydro_17"/>
    <property type="match status" value="1"/>
</dbReference>
<evidence type="ECO:0000313" key="10">
    <source>
        <dbReference type="EMBL" id="MQL68868.1"/>
    </source>
</evidence>
<dbReference type="EMBL" id="NMUH01000024">
    <property type="protein sequence ID" value="MQL68868.1"/>
    <property type="molecule type" value="Genomic_DNA"/>
</dbReference>
<dbReference type="Proteomes" id="UP000652761">
    <property type="component" value="Unassembled WGS sequence"/>
</dbReference>
<name>A0A843TA56_COLES</name>
<gene>
    <name evidence="10" type="ORF">Taro_001151</name>
</gene>
<comment type="catalytic activity">
    <reaction evidence="1">
        <text>Hydrolysis of (1-&gt;3)-beta-D-glucosidic linkages in (1-&gt;3)-beta-D-glucans.</text>
        <dbReference type="EC" id="3.2.1.39"/>
    </reaction>
</comment>
<dbReference type="InterPro" id="IPR044965">
    <property type="entry name" value="Glyco_hydro_17_plant"/>
</dbReference>
<dbReference type="GO" id="GO:0005975">
    <property type="term" value="P:carbohydrate metabolic process"/>
    <property type="evidence" value="ECO:0007669"/>
    <property type="project" value="InterPro"/>
</dbReference>
<feature type="signal peptide" evidence="9">
    <location>
        <begin position="1"/>
        <end position="22"/>
    </location>
</feature>
<dbReference type="Gene3D" id="3.20.20.80">
    <property type="entry name" value="Glycosidases"/>
    <property type="match status" value="1"/>
</dbReference>
<dbReference type="OrthoDB" id="77201at2759"/>
<evidence type="ECO:0000256" key="3">
    <source>
        <dbReference type="ARBA" id="ARBA00012780"/>
    </source>
</evidence>
<evidence type="ECO:0000256" key="5">
    <source>
        <dbReference type="ARBA" id="ARBA00022801"/>
    </source>
</evidence>
<comment type="similarity">
    <text evidence="2 7">Belongs to the glycosyl hydrolase 17 family.</text>
</comment>
<evidence type="ECO:0000256" key="4">
    <source>
        <dbReference type="ARBA" id="ARBA00022729"/>
    </source>
</evidence>
<dbReference type="AlphaFoldDB" id="A0A843TA56"/>
<comment type="caution">
    <text evidence="10">The sequence shown here is derived from an EMBL/GenBank/DDBJ whole genome shotgun (WGS) entry which is preliminary data.</text>
</comment>
<accession>A0A843TA56</accession>
<reference evidence="10" key="1">
    <citation type="submission" date="2017-07" db="EMBL/GenBank/DDBJ databases">
        <title>Taro Niue Genome Assembly and Annotation.</title>
        <authorList>
            <person name="Atibalentja N."/>
            <person name="Keating K."/>
            <person name="Fields C.J."/>
        </authorList>
    </citation>
    <scope>NUCLEOTIDE SEQUENCE</scope>
    <source>
        <strain evidence="10">Niue_2</strain>
        <tissue evidence="10">Leaf</tissue>
    </source>
</reference>
<organism evidence="10 11">
    <name type="scientific">Colocasia esculenta</name>
    <name type="common">Wild taro</name>
    <name type="synonym">Arum esculentum</name>
    <dbReference type="NCBI Taxonomy" id="4460"/>
    <lineage>
        <taxon>Eukaryota</taxon>
        <taxon>Viridiplantae</taxon>
        <taxon>Streptophyta</taxon>
        <taxon>Embryophyta</taxon>
        <taxon>Tracheophyta</taxon>
        <taxon>Spermatophyta</taxon>
        <taxon>Magnoliopsida</taxon>
        <taxon>Liliopsida</taxon>
        <taxon>Araceae</taxon>
        <taxon>Aroideae</taxon>
        <taxon>Colocasieae</taxon>
        <taxon>Colocasia</taxon>
    </lineage>
</organism>
<evidence type="ECO:0000313" key="11">
    <source>
        <dbReference type="Proteomes" id="UP000652761"/>
    </source>
</evidence>